<evidence type="ECO:0000313" key="2">
    <source>
        <dbReference type="Proteomes" id="UP000824120"/>
    </source>
</evidence>
<dbReference type="OrthoDB" id="1716459at2759"/>
<evidence type="ECO:0000313" key="1">
    <source>
        <dbReference type="EMBL" id="KAG5585486.1"/>
    </source>
</evidence>
<sequence>MLYLIVNFVTFGEKLDVVESIWGLTKSSLFRPLPAPLNLYALKLLADLSWFAKNYRRPTEINRHLVHSLVTMISLKMEIPADAWEDDPNGITFANCVNSSLPKNIRVFRILLSKKLLYVSYI</sequence>
<reference evidence="1 2" key="1">
    <citation type="submission" date="2020-09" db="EMBL/GenBank/DDBJ databases">
        <title>De no assembly of potato wild relative species, Solanum commersonii.</title>
        <authorList>
            <person name="Cho K."/>
        </authorList>
    </citation>
    <scope>NUCLEOTIDE SEQUENCE [LARGE SCALE GENOMIC DNA]</scope>
    <source>
        <strain evidence="1">LZ3.2</strain>
        <tissue evidence="1">Leaf</tissue>
    </source>
</reference>
<comment type="caution">
    <text evidence="1">The sequence shown here is derived from an EMBL/GenBank/DDBJ whole genome shotgun (WGS) entry which is preliminary data.</text>
</comment>
<dbReference type="Proteomes" id="UP000824120">
    <property type="component" value="Chromosome 9"/>
</dbReference>
<name>A0A9J5XE61_SOLCO</name>
<protein>
    <submittedName>
        <fullName evidence="1">Uncharacterized protein</fullName>
    </submittedName>
</protein>
<keyword evidence="2" id="KW-1185">Reference proteome</keyword>
<proteinExistence type="predicted"/>
<dbReference type="AlphaFoldDB" id="A0A9J5XE61"/>
<gene>
    <name evidence="1" type="ORF">H5410_045920</name>
</gene>
<dbReference type="EMBL" id="JACXVP010000009">
    <property type="protein sequence ID" value="KAG5585486.1"/>
    <property type="molecule type" value="Genomic_DNA"/>
</dbReference>
<accession>A0A9J5XE61</accession>
<organism evidence="1 2">
    <name type="scientific">Solanum commersonii</name>
    <name type="common">Commerson's wild potato</name>
    <name type="synonym">Commerson's nightshade</name>
    <dbReference type="NCBI Taxonomy" id="4109"/>
    <lineage>
        <taxon>Eukaryota</taxon>
        <taxon>Viridiplantae</taxon>
        <taxon>Streptophyta</taxon>
        <taxon>Embryophyta</taxon>
        <taxon>Tracheophyta</taxon>
        <taxon>Spermatophyta</taxon>
        <taxon>Magnoliopsida</taxon>
        <taxon>eudicotyledons</taxon>
        <taxon>Gunneridae</taxon>
        <taxon>Pentapetalae</taxon>
        <taxon>asterids</taxon>
        <taxon>lamiids</taxon>
        <taxon>Solanales</taxon>
        <taxon>Solanaceae</taxon>
        <taxon>Solanoideae</taxon>
        <taxon>Solaneae</taxon>
        <taxon>Solanum</taxon>
    </lineage>
</organism>